<dbReference type="OrthoDB" id="4899017at2759"/>
<protein>
    <submittedName>
        <fullName evidence="2">Uncharacterized protein</fullName>
    </submittedName>
</protein>
<evidence type="ECO:0000256" key="1">
    <source>
        <dbReference type="SAM" id="MobiDB-lite"/>
    </source>
</evidence>
<gene>
    <name evidence="2" type="ORF">M441DRAFT_52948</name>
</gene>
<reference evidence="2 3" key="1">
    <citation type="submission" date="2016-07" db="EMBL/GenBank/DDBJ databases">
        <title>Multiple horizontal gene transfer events from other fungi enriched the ability of initially mycotrophic Trichoderma (Ascomycota) to feed on dead plant biomass.</title>
        <authorList>
            <consortium name="DOE Joint Genome Institute"/>
            <person name="Aerts A."/>
            <person name="Atanasova L."/>
            <person name="Chenthamara K."/>
            <person name="Zhang J."/>
            <person name="Grujic M."/>
            <person name="Henrissat B."/>
            <person name="Kuo A."/>
            <person name="Salamov A."/>
            <person name="Lipzen A."/>
            <person name="Labutti K."/>
            <person name="Barry K."/>
            <person name="Miao Y."/>
            <person name="Rahimi M.J."/>
            <person name="Shen Q."/>
            <person name="Grigoriev I.V."/>
            <person name="Kubicek C.P."/>
            <person name="Druzhinina I.S."/>
        </authorList>
    </citation>
    <scope>NUCLEOTIDE SEQUENCE [LARGE SCALE GENOMIC DNA]</scope>
    <source>
        <strain evidence="2 3">CBS 433.97</strain>
    </source>
</reference>
<evidence type="ECO:0000313" key="3">
    <source>
        <dbReference type="Proteomes" id="UP000240493"/>
    </source>
</evidence>
<evidence type="ECO:0000313" key="2">
    <source>
        <dbReference type="EMBL" id="PTB46186.1"/>
    </source>
</evidence>
<dbReference type="EMBL" id="KZ679256">
    <property type="protein sequence ID" value="PTB46186.1"/>
    <property type="molecule type" value="Genomic_DNA"/>
</dbReference>
<feature type="region of interest" description="Disordered" evidence="1">
    <location>
        <begin position="1"/>
        <end position="96"/>
    </location>
</feature>
<organism evidence="2 3">
    <name type="scientific">Trichoderma asperellum (strain ATCC 204424 / CBS 433.97 / NBRC 101777)</name>
    <dbReference type="NCBI Taxonomy" id="1042311"/>
    <lineage>
        <taxon>Eukaryota</taxon>
        <taxon>Fungi</taxon>
        <taxon>Dikarya</taxon>
        <taxon>Ascomycota</taxon>
        <taxon>Pezizomycotina</taxon>
        <taxon>Sordariomycetes</taxon>
        <taxon>Hypocreomycetidae</taxon>
        <taxon>Hypocreales</taxon>
        <taxon>Hypocreaceae</taxon>
        <taxon>Trichoderma</taxon>
    </lineage>
</organism>
<dbReference type="AlphaFoldDB" id="A0A2T3ZN08"/>
<dbReference type="Proteomes" id="UP000240493">
    <property type="component" value="Unassembled WGS sequence"/>
</dbReference>
<feature type="compositionally biased region" description="Low complexity" evidence="1">
    <location>
        <begin position="41"/>
        <end position="61"/>
    </location>
</feature>
<name>A0A2T3ZN08_TRIA4</name>
<proteinExistence type="predicted"/>
<keyword evidence="3" id="KW-1185">Reference proteome</keyword>
<accession>A0A2T3ZN08</accession>
<sequence length="127" mass="13404">MSSSTTDIVPPNSAEGFGSSSENEAAPPPQPSRRRQRIRQKPAVYSKTSSKGSISNSNPASLDQLPVPRAVSAETNTTGNSLNGTVVTQQPPAKGKSSALTVRLDLNLDIELEIKAQIYGSLELTVL</sequence>
<feature type="compositionally biased region" description="Polar residues" evidence="1">
    <location>
        <begin position="73"/>
        <end position="91"/>
    </location>
</feature>